<gene>
    <name evidence="1" type="ORF">GNZ13_41425</name>
</gene>
<sequence>MYSGYGGSITDEAQLLLQETGENNRPFSANQTLERISTAVHSGQDTGAVHDRFSFIDIDLQGNLSSSTQTVDDRRKACGCAFPYLVALMNQNRRHRSLPGADLLSSTSRLATLRRLTNPNRH</sequence>
<keyword evidence="2" id="KW-1185">Reference proteome</keyword>
<evidence type="ECO:0000313" key="1">
    <source>
        <dbReference type="EMBL" id="NPT60840.1"/>
    </source>
</evidence>
<dbReference type="Proteomes" id="UP000655523">
    <property type="component" value="Unassembled WGS sequence"/>
</dbReference>
<evidence type="ECO:0000313" key="2">
    <source>
        <dbReference type="Proteomes" id="UP000655523"/>
    </source>
</evidence>
<proteinExistence type="predicted"/>
<dbReference type="RefSeq" id="WP_172176108.1">
    <property type="nucleotide sequence ID" value="NZ_WOEZ01000242.1"/>
</dbReference>
<protein>
    <submittedName>
        <fullName evidence="1">Uncharacterized protein</fullName>
    </submittedName>
</protein>
<dbReference type="EMBL" id="WOEZ01000242">
    <property type="protein sequence ID" value="NPT60840.1"/>
    <property type="molecule type" value="Genomic_DNA"/>
</dbReference>
<organism evidence="1 2">
    <name type="scientific">Paraburkholderia elongata</name>
    <dbReference type="NCBI Taxonomy" id="2675747"/>
    <lineage>
        <taxon>Bacteria</taxon>
        <taxon>Pseudomonadati</taxon>
        <taxon>Pseudomonadota</taxon>
        <taxon>Betaproteobacteria</taxon>
        <taxon>Burkholderiales</taxon>
        <taxon>Burkholderiaceae</taxon>
        <taxon>Paraburkholderia</taxon>
    </lineage>
</organism>
<name>A0A972SRH3_9BURK</name>
<dbReference type="AlphaFoldDB" id="A0A972SRH3"/>
<accession>A0A972SRH3</accession>
<comment type="caution">
    <text evidence="1">The sequence shown here is derived from an EMBL/GenBank/DDBJ whole genome shotgun (WGS) entry which is preliminary data.</text>
</comment>
<reference evidence="1 2" key="1">
    <citation type="submission" date="2019-11" db="EMBL/GenBank/DDBJ databases">
        <title>Metabolism of dissolved organic matter in forest soils.</title>
        <authorList>
            <person name="Cyle K.T."/>
            <person name="Wilhelm R.C."/>
            <person name="Martinez C.E."/>
        </authorList>
    </citation>
    <scope>NUCLEOTIDE SEQUENCE [LARGE SCALE GENOMIC DNA]</scope>
    <source>
        <strain evidence="1 2">5N</strain>
    </source>
</reference>